<dbReference type="OMA" id="NICISNF"/>
<accession>A3LZ41</accession>
<dbReference type="CDD" id="cd08049">
    <property type="entry name" value="TAF8"/>
    <property type="match status" value="1"/>
</dbReference>
<name>A3LZ41_PICST</name>
<dbReference type="AlphaFoldDB" id="A3LZ41"/>
<reference evidence="8 9" key="1">
    <citation type="journal article" date="2007" name="Nat. Biotechnol.">
        <title>Genome sequence of the lignocellulose-bioconverting and xylose-fermenting yeast Pichia stipitis.</title>
        <authorList>
            <person name="Jeffries T.W."/>
            <person name="Grigoriev I.V."/>
            <person name="Grimwood J."/>
            <person name="Laplaza J.M."/>
            <person name="Aerts A."/>
            <person name="Salamov A."/>
            <person name="Schmutz J."/>
            <person name="Lindquist E."/>
            <person name="Dehal P."/>
            <person name="Shapiro H."/>
            <person name="Jin Y.S."/>
            <person name="Passoth V."/>
            <person name="Richardson P.M."/>
        </authorList>
    </citation>
    <scope>NUCLEOTIDE SEQUENCE [LARGE SCALE GENOMIC DNA]</scope>
    <source>
        <strain evidence="9">ATCC 58785 / CBS 6054 / NBRC 10063 / NRRL Y-11545</strain>
    </source>
</reference>
<dbReference type="EMBL" id="CP000501">
    <property type="protein sequence ID" value="ABN68094.2"/>
    <property type="molecule type" value="Genomic_DNA"/>
</dbReference>
<dbReference type="STRING" id="322104.A3LZ41"/>
<keyword evidence="9" id="KW-1185">Reference proteome</keyword>
<protein>
    <recommendedName>
        <fullName evidence="3">Transcription initiation factor TFIID subunit 8</fullName>
    </recommendedName>
</protein>
<dbReference type="GO" id="GO:0006367">
    <property type="term" value="P:transcription initiation at RNA polymerase II promoter"/>
    <property type="evidence" value="ECO:0007669"/>
    <property type="project" value="TreeGrafter"/>
</dbReference>
<dbReference type="RefSeq" id="XP_001386123.2">
    <property type="nucleotide sequence ID" value="XM_001386086.1"/>
</dbReference>
<evidence type="ECO:0000256" key="6">
    <source>
        <dbReference type="ARBA" id="ARBA00023242"/>
    </source>
</evidence>
<feature type="non-terminal residue" evidence="8">
    <location>
        <position position="364"/>
    </location>
</feature>
<keyword evidence="4" id="KW-0805">Transcription regulation</keyword>
<evidence type="ECO:0000256" key="4">
    <source>
        <dbReference type="ARBA" id="ARBA00023015"/>
    </source>
</evidence>
<evidence type="ECO:0000313" key="9">
    <source>
        <dbReference type="Proteomes" id="UP000002258"/>
    </source>
</evidence>
<dbReference type="InParanoid" id="A3LZ41"/>
<dbReference type="GO" id="GO:0046982">
    <property type="term" value="F:protein heterodimerization activity"/>
    <property type="evidence" value="ECO:0007669"/>
    <property type="project" value="InterPro"/>
</dbReference>
<dbReference type="KEGG" id="pic:PICST_63446"/>
<comment type="similarity">
    <text evidence="2">Belongs to the TAF8 family.</text>
</comment>
<comment type="subcellular location">
    <subcellularLocation>
        <location evidence="1">Nucleus</location>
    </subcellularLocation>
</comment>
<organism evidence="8 9">
    <name type="scientific">Scheffersomyces stipitis (strain ATCC 58785 / CBS 6054 / NBRC 10063 / NRRL Y-11545)</name>
    <name type="common">Yeast</name>
    <name type="synonym">Pichia stipitis</name>
    <dbReference type="NCBI Taxonomy" id="322104"/>
    <lineage>
        <taxon>Eukaryota</taxon>
        <taxon>Fungi</taxon>
        <taxon>Dikarya</taxon>
        <taxon>Ascomycota</taxon>
        <taxon>Saccharomycotina</taxon>
        <taxon>Pichiomycetes</taxon>
        <taxon>Debaryomycetaceae</taxon>
        <taxon>Scheffersomyces</taxon>
    </lineage>
</organism>
<sequence length="364" mass="42248">MSITTTSTPVDFQLAKSIAIILEAKNIHCTEEFLFQLTDLTASYFHDIANTLRECTHLQRRQKPTISDVQLFLRLHDIHTTALIDQVQATKKSMTPKIKQQVEDVQKQTIAIRKALDSENADVDDDSPSLPFFSNESYQIAELVPREVEQPQYIPSYFPDLPPDYTYRNTPKYMKTVTDLKELRLKLVEESRLTEKSLYDLIEDEERVWRKNLEKEIQTMEDADSSDNNSIMSDTPPVDTNVFDIVAYAEKRRQILITRDEKLIAKRKLHENNIYIKAERVYSPYATEKRTAEVDTYFKGAIQDEFKSAIKAVRLAEASKKRKIEAILKGRANLQKKKEAENVQFDFQFNGMNQMSDEDSDEEN</sequence>
<dbReference type="InterPro" id="IPR019473">
    <property type="entry name" value="TFIID_su8_C"/>
</dbReference>
<dbReference type="PANTHER" id="PTHR46469">
    <property type="entry name" value="TRANSCRIPTION INITIATION FACTOR TFIID SUBUNIT 8"/>
    <property type="match status" value="1"/>
</dbReference>
<dbReference type="eggNOG" id="KOG4336">
    <property type="taxonomic scope" value="Eukaryota"/>
</dbReference>
<evidence type="ECO:0000256" key="1">
    <source>
        <dbReference type="ARBA" id="ARBA00004123"/>
    </source>
</evidence>
<dbReference type="InterPro" id="IPR037818">
    <property type="entry name" value="TAF8"/>
</dbReference>
<evidence type="ECO:0000259" key="7">
    <source>
        <dbReference type="Pfam" id="PF10406"/>
    </source>
</evidence>
<dbReference type="GeneID" id="4840738"/>
<proteinExistence type="inferred from homology"/>
<keyword evidence="6" id="KW-0539">Nucleus</keyword>
<dbReference type="FunCoup" id="A3LZ41">
    <property type="interactions" value="243"/>
</dbReference>
<evidence type="ECO:0000313" key="8">
    <source>
        <dbReference type="EMBL" id="ABN68094.2"/>
    </source>
</evidence>
<evidence type="ECO:0000256" key="3">
    <source>
        <dbReference type="ARBA" id="ARBA00017307"/>
    </source>
</evidence>
<feature type="domain" description="Transcription factor TFIID subunit 8 C-terminal" evidence="7">
    <location>
        <begin position="153"/>
        <end position="201"/>
    </location>
</feature>
<evidence type="ECO:0000256" key="2">
    <source>
        <dbReference type="ARBA" id="ARBA00008767"/>
    </source>
</evidence>
<dbReference type="Gene3D" id="1.10.20.10">
    <property type="entry name" value="Histone, subunit A"/>
    <property type="match status" value="1"/>
</dbReference>
<gene>
    <name evidence="8" type="ORF">PICST_63446</name>
</gene>
<dbReference type="OrthoDB" id="2193813at2759"/>
<dbReference type="InterPro" id="IPR009072">
    <property type="entry name" value="Histone-fold"/>
</dbReference>
<dbReference type="Proteomes" id="UP000002258">
    <property type="component" value="Chromosome 7"/>
</dbReference>
<dbReference type="PANTHER" id="PTHR46469:SF1">
    <property type="entry name" value="TRANSCRIPTION INITIATION FACTOR TFIID SUBUNIT 8"/>
    <property type="match status" value="1"/>
</dbReference>
<dbReference type="GO" id="GO:0005669">
    <property type="term" value="C:transcription factor TFIID complex"/>
    <property type="evidence" value="ECO:0007669"/>
    <property type="project" value="InterPro"/>
</dbReference>
<dbReference type="HOGENOM" id="CLU_024798_0_0_1"/>
<dbReference type="CDD" id="cd00076">
    <property type="entry name" value="HFD_SF"/>
    <property type="match status" value="1"/>
</dbReference>
<keyword evidence="5" id="KW-0804">Transcription</keyword>
<evidence type="ECO:0000256" key="5">
    <source>
        <dbReference type="ARBA" id="ARBA00023163"/>
    </source>
</evidence>
<dbReference type="Pfam" id="PF10406">
    <property type="entry name" value="TAF8_C"/>
    <property type="match status" value="1"/>
</dbReference>